<accession>A0AAD2FES3</accession>
<dbReference type="Proteomes" id="UP001295423">
    <property type="component" value="Unassembled WGS sequence"/>
</dbReference>
<evidence type="ECO:0000313" key="2">
    <source>
        <dbReference type="Proteomes" id="UP001295423"/>
    </source>
</evidence>
<feature type="non-terminal residue" evidence="1">
    <location>
        <position position="33"/>
    </location>
</feature>
<proteinExistence type="predicted"/>
<protein>
    <submittedName>
        <fullName evidence="1">Uncharacterized protein</fullName>
    </submittedName>
</protein>
<keyword evidence="2" id="KW-1185">Reference proteome</keyword>
<sequence length="33" mass="3742">MRTGPDHNTTESDEFIARALAEQEAEEHERAEA</sequence>
<dbReference type="AlphaFoldDB" id="A0AAD2FES3"/>
<dbReference type="EMBL" id="CAKOGP040000274">
    <property type="protein sequence ID" value="CAJ1933474.1"/>
    <property type="molecule type" value="Genomic_DNA"/>
</dbReference>
<reference evidence="1" key="1">
    <citation type="submission" date="2023-08" db="EMBL/GenBank/DDBJ databases">
        <authorList>
            <person name="Audoor S."/>
            <person name="Bilcke G."/>
        </authorList>
    </citation>
    <scope>NUCLEOTIDE SEQUENCE</scope>
</reference>
<comment type="caution">
    <text evidence="1">The sequence shown here is derived from an EMBL/GenBank/DDBJ whole genome shotgun (WGS) entry which is preliminary data.</text>
</comment>
<organism evidence="1 2">
    <name type="scientific">Cylindrotheca closterium</name>
    <dbReference type="NCBI Taxonomy" id="2856"/>
    <lineage>
        <taxon>Eukaryota</taxon>
        <taxon>Sar</taxon>
        <taxon>Stramenopiles</taxon>
        <taxon>Ochrophyta</taxon>
        <taxon>Bacillariophyta</taxon>
        <taxon>Bacillariophyceae</taxon>
        <taxon>Bacillariophycidae</taxon>
        <taxon>Bacillariales</taxon>
        <taxon>Bacillariaceae</taxon>
        <taxon>Cylindrotheca</taxon>
    </lineage>
</organism>
<name>A0AAD2FES3_9STRA</name>
<gene>
    <name evidence="1" type="ORF">CYCCA115_LOCUS3323</name>
</gene>
<evidence type="ECO:0000313" key="1">
    <source>
        <dbReference type="EMBL" id="CAJ1933474.1"/>
    </source>
</evidence>